<dbReference type="AlphaFoldDB" id="A0A4S4N8K9"/>
<organism evidence="2 3">
    <name type="scientific">Neolewinella litorea</name>
    <dbReference type="NCBI Taxonomy" id="2562452"/>
    <lineage>
        <taxon>Bacteria</taxon>
        <taxon>Pseudomonadati</taxon>
        <taxon>Bacteroidota</taxon>
        <taxon>Saprospiria</taxon>
        <taxon>Saprospirales</taxon>
        <taxon>Lewinellaceae</taxon>
        <taxon>Neolewinella</taxon>
    </lineage>
</organism>
<dbReference type="Pfam" id="PF01979">
    <property type="entry name" value="Amidohydro_1"/>
    <property type="match status" value="1"/>
</dbReference>
<dbReference type="InterPro" id="IPR032466">
    <property type="entry name" value="Metal_Hydrolase"/>
</dbReference>
<feature type="domain" description="Amidohydrolase-related" evidence="1">
    <location>
        <begin position="378"/>
        <end position="471"/>
    </location>
</feature>
<name>A0A4S4N8K9_9BACT</name>
<proteinExistence type="predicted"/>
<comment type="caution">
    <text evidence="2">The sequence shown here is derived from an EMBL/GenBank/DDBJ whole genome shotgun (WGS) entry which is preliminary data.</text>
</comment>
<dbReference type="PANTHER" id="PTHR43135:SF3">
    <property type="entry name" value="ALPHA-D-RIBOSE 1-METHYLPHOSPHONATE 5-TRIPHOSPHATE DIPHOSPHATASE"/>
    <property type="match status" value="1"/>
</dbReference>
<evidence type="ECO:0000313" key="2">
    <source>
        <dbReference type="EMBL" id="THH35546.1"/>
    </source>
</evidence>
<gene>
    <name evidence="2" type="ORF">E4021_16620</name>
</gene>
<dbReference type="EMBL" id="SRSF01000012">
    <property type="protein sequence ID" value="THH35546.1"/>
    <property type="molecule type" value="Genomic_DNA"/>
</dbReference>
<sequence>MQDPVHPNRNKVNNGTRRLFRGRAYTAALCLLLVNILTCQRPEPLKGDILITNVNVIDVERGGVVPSQQVLLRGDTIHAILDADQDRPLEATTVIEGEGKYLMPGLWDMHVHNTGDELMRTAFLPLYIAHGITGIREMSGMPEDFLMKDSVDQELLVGPTIVMGSPLVDGLSTWNVGDHHLTIPDEAAARAIVDTIKAQGYDFVKTYSFLSRDNYLAIMQRARELDIEVNGHIPNEVSAFEAIEAGHRTVEHMIGLELSAASNEAELRERLQEKIRAIQPDSPADVSRETFLAIEYEPVPHVDPAKEDSLFALVADRDTWVVPTLVIQKIISYPEDERFWDDDFQRYIDIHNRDTLLERDYQARGRLKPTIDYRMHSLKRLHDRGGKILAGSDMNGGIPLHVELQLMVESGLTPAAALRTATLNPAEYLGRTAETGTVEAGKRANLVLLEENPLDDIRNTLTIAAVINRGRVYDRAQLDALKSRAVAVLDRVEAQVRAENGE</sequence>
<protein>
    <recommendedName>
        <fullName evidence="1">Amidohydrolase-related domain-containing protein</fullName>
    </recommendedName>
</protein>
<dbReference type="RefSeq" id="WP_136460509.1">
    <property type="nucleotide sequence ID" value="NZ_SRSF01000012.1"/>
</dbReference>
<evidence type="ECO:0000259" key="1">
    <source>
        <dbReference type="Pfam" id="PF01979"/>
    </source>
</evidence>
<dbReference type="InterPro" id="IPR006680">
    <property type="entry name" value="Amidohydro-rel"/>
</dbReference>
<dbReference type="Gene3D" id="3.20.20.140">
    <property type="entry name" value="Metal-dependent hydrolases"/>
    <property type="match status" value="2"/>
</dbReference>
<dbReference type="SUPFAM" id="SSF51556">
    <property type="entry name" value="Metallo-dependent hydrolases"/>
    <property type="match status" value="1"/>
</dbReference>
<dbReference type="Gene3D" id="2.30.40.10">
    <property type="entry name" value="Urease, subunit C, domain 1"/>
    <property type="match status" value="2"/>
</dbReference>
<evidence type="ECO:0000313" key="3">
    <source>
        <dbReference type="Proteomes" id="UP000308528"/>
    </source>
</evidence>
<dbReference type="Proteomes" id="UP000308528">
    <property type="component" value="Unassembled WGS sequence"/>
</dbReference>
<reference evidence="2 3" key="1">
    <citation type="submission" date="2019-04" db="EMBL/GenBank/DDBJ databases">
        <title>Lewinella litorea sp. nov., isolated from a marine sand.</title>
        <authorList>
            <person name="Yoon J.-H."/>
        </authorList>
    </citation>
    <scope>NUCLEOTIDE SEQUENCE [LARGE SCALE GENOMIC DNA]</scope>
    <source>
        <strain evidence="2 3">HSMS-39</strain>
    </source>
</reference>
<dbReference type="SUPFAM" id="SSF51338">
    <property type="entry name" value="Composite domain of metallo-dependent hydrolases"/>
    <property type="match status" value="1"/>
</dbReference>
<dbReference type="InterPro" id="IPR051781">
    <property type="entry name" value="Metallo-dep_Hydrolase"/>
</dbReference>
<dbReference type="GO" id="GO:0016810">
    <property type="term" value="F:hydrolase activity, acting on carbon-nitrogen (but not peptide) bonds"/>
    <property type="evidence" value="ECO:0007669"/>
    <property type="project" value="InterPro"/>
</dbReference>
<dbReference type="OrthoDB" id="9815657at2"/>
<keyword evidence="3" id="KW-1185">Reference proteome</keyword>
<dbReference type="InterPro" id="IPR011059">
    <property type="entry name" value="Metal-dep_hydrolase_composite"/>
</dbReference>
<accession>A0A4S4N8K9</accession>
<dbReference type="PANTHER" id="PTHR43135">
    <property type="entry name" value="ALPHA-D-RIBOSE 1-METHYLPHOSPHONATE 5-TRIPHOSPHATE DIPHOSPHATASE"/>
    <property type="match status" value="1"/>
</dbReference>